<evidence type="ECO:0000313" key="1">
    <source>
        <dbReference type="EMBL" id="CAD6202569.1"/>
    </source>
</evidence>
<dbReference type="EMBL" id="CAJGYO010000001">
    <property type="protein sequence ID" value="CAD6202569.1"/>
    <property type="molecule type" value="Genomic_DNA"/>
</dbReference>
<sequence length="296" mass="33356">MASCHRRWWLRCGRSQRYLFRLIEESVAMAIHCCLGGSPAGFHVTYLKDRHFCFSVASKHVGLLVLALKRITTGHFDIYFHMWRDGVSLPSLQPQPVDLHTRSAPITRVYYRRKFKGKAKELEKATISVELSSQHDENILPASPKEYVPAHSTDIANMDKGKDNVAMKKKCCTPVSTQMLRRSPRFIEKLNGCKPTIISSNKTTNRNKTKGKKIKSQTDLLDDILLPFTCQTNEFPGLSVIDKYNSVGATFPEIPIAKIQRVATEICRIAPLEVTADLLLTSRPEDEAGPSRSAEI</sequence>
<organism evidence="1 2">
    <name type="scientific">Miscanthus lutarioriparius</name>
    <dbReference type="NCBI Taxonomy" id="422564"/>
    <lineage>
        <taxon>Eukaryota</taxon>
        <taxon>Viridiplantae</taxon>
        <taxon>Streptophyta</taxon>
        <taxon>Embryophyta</taxon>
        <taxon>Tracheophyta</taxon>
        <taxon>Spermatophyta</taxon>
        <taxon>Magnoliopsida</taxon>
        <taxon>Liliopsida</taxon>
        <taxon>Poales</taxon>
        <taxon>Poaceae</taxon>
        <taxon>PACMAD clade</taxon>
        <taxon>Panicoideae</taxon>
        <taxon>Andropogonodae</taxon>
        <taxon>Andropogoneae</taxon>
        <taxon>Saccharinae</taxon>
        <taxon>Miscanthus</taxon>
    </lineage>
</organism>
<gene>
    <name evidence="1" type="ORF">NCGR_LOCUS857</name>
</gene>
<comment type="caution">
    <text evidence="1">The sequence shown here is derived from an EMBL/GenBank/DDBJ whole genome shotgun (WGS) entry which is preliminary data.</text>
</comment>
<keyword evidence="2" id="KW-1185">Reference proteome</keyword>
<reference evidence="1" key="1">
    <citation type="submission" date="2020-10" db="EMBL/GenBank/DDBJ databases">
        <authorList>
            <person name="Han B."/>
            <person name="Lu T."/>
            <person name="Zhao Q."/>
            <person name="Huang X."/>
            <person name="Zhao Y."/>
        </authorList>
    </citation>
    <scope>NUCLEOTIDE SEQUENCE</scope>
</reference>
<dbReference type="Proteomes" id="UP000604825">
    <property type="component" value="Unassembled WGS sequence"/>
</dbReference>
<dbReference type="PANTHER" id="PTHR33075">
    <property type="entry name" value="OS02G0499800 PROTEIN"/>
    <property type="match status" value="1"/>
</dbReference>
<accession>A0A811M788</accession>
<protein>
    <submittedName>
        <fullName evidence="1">Uncharacterized protein</fullName>
    </submittedName>
</protein>
<proteinExistence type="predicted"/>
<dbReference type="AlphaFoldDB" id="A0A811M788"/>
<evidence type="ECO:0000313" key="2">
    <source>
        <dbReference type="Proteomes" id="UP000604825"/>
    </source>
</evidence>
<dbReference type="OrthoDB" id="690983at2759"/>
<dbReference type="PANTHER" id="PTHR33075:SF10">
    <property type="entry name" value="DUF4283 DOMAIN-CONTAINING PROTEIN"/>
    <property type="match status" value="1"/>
</dbReference>
<name>A0A811M788_9POAL</name>